<proteinExistence type="predicted"/>
<reference evidence="2 3" key="1">
    <citation type="submission" date="2019-06" db="EMBL/GenBank/DDBJ databases">
        <title>Flavobacteriaceae Paucihalobacterium erythroidium CWB-1, complete genome.</title>
        <authorList>
            <person name="Wu S."/>
        </authorList>
    </citation>
    <scope>NUCLEOTIDE SEQUENCE [LARGE SCALE GENOMIC DNA]</scope>
    <source>
        <strain evidence="2 3">CWB-1</strain>
    </source>
</reference>
<accession>A0A506PPU7</accession>
<dbReference type="AlphaFoldDB" id="A0A506PPU7"/>
<evidence type="ECO:0000313" key="2">
    <source>
        <dbReference type="EMBL" id="TPV35893.1"/>
    </source>
</evidence>
<comment type="caution">
    <text evidence="2">The sequence shown here is derived from an EMBL/GenBank/DDBJ whole genome shotgun (WGS) entry which is preliminary data.</text>
</comment>
<dbReference type="RefSeq" id="WP_140988903.1">
    <property type="nucleotide sequence ID" value="NZ_VHIQ01000001.1"/>
</dbReference>
<organism evidence="2 3">
    <name type="scientific">Paucihalobacter ruber</name>
    <dbReference type="NCBI Taxonomy" id="2567861"/>
    <lineage>
        <taxon>Bacteria</taxon>
        <taxon>Pseudomonadati</taxon>
        <taxon>Bacteroidota</taxon>
        <taxon>Flavobacteriia</taxon>
        <taxon>Flavobacteriales</taxon>
        <taxon>Flavobacteriaceae</taxon>
        <taxon>Paucihalobacter</taxon>
    </lineage>
</organism>
<keyword evidence="1" id="KW-0732">Signal</keyword>
<dbReference type="EMBL" id="VHIQ01000001">
    <property type="protein sequence ID" value="TPV35893.1"/>
    <property type="molecule type" value="Genomic_DNA"/>
</dbReference>
<keyword evidence="3" id="KW-1185">Reference proteome</keyword>
<dbReference type="Proteomes" id="UP000317332">
    <property type="component" value="Unassembled WGS sequence"/>
</dbReference>
<protein>
    <submittedName>
        <fullName evidence="2">Uncharacterized protein</fullName>
    </submittedName>
</protein>
<evidence type="ECO:0000313" key="3">
    <source>
        <dbReference type="Proteomes" id="UP000317332"/>
    </source>
</evidence>
<dbReference type="OrthoDB" id="604691at2"/>
<name>A0A506PPU7_9FLAO</name>
<evidence type="ECO:0000256" key="1">
    <source>
        <dbReference type="SAM" id="SignalP"/>
    </source>
</evidence>
<gene>
    <name evidence="2" type="ORF">FJ651_02955</name>
</gene>
<feature type="signal peptide" evidence="1">
    <location>
        <begin position="1"/>
        <end position="20"/>
    </location>
</feature>
<feature type="chain" id="PRO_5021328866" evidence="1">
    <location>
        <begin position="21"/>
        <end position="419"/>
    </location>
</feature>
<sequence length="419" mass="48547">MRLGFILVVCCICFGSSVNAQIEEKEKDSISKAEFFKKLGNGFFSTKYFDFDLKYLVKFNQYEGLRNGIGGRTNRNFSEVFRLNGYFAYGFRDKTSKYGIGGGFRLSEAKNTWINVDYINDLQETGSSAFLTDSRFFSFFEPRLVNISLFHKHITKSVSIEHQLLQTLLTETEVSTSRISPTYNYTFVTDNGNFNRFDIATATIGAQWSPFSKFENVDNKIIEVENAFPKFTFQFTKGLQDVFNSDFNFGKIDFKTNYEYAHKNESLTSFLMVAGLALGDVPLTHLYHAYPNQINKATIMQRFTVAGLNSFETMYFNEFFSDRFVTLQTKHFLKRFQIGQRFKPQLVLISRHAIGNMNNIERHQGLEFNTLNQIFNESGFEINKLIFGFGLSFAYRYGAYHLPEFEDNFSFKFTFNLSI</sequence>